<evidence type="ECO:0000313" key="1">
    <source>
        <dbReference type="EMBL" id="MER9288216.1"/>
    </source>
</evidence>
<keyword evidence="1" id="KW-0378">Hydrolase</keyword>
<evidence type="ECO:0000313" key="2">
    <source>
        <dbReference type="Proteomes" id="UP001480082"/>
    </source>
</evidence>
<protein>
    <submittedName>
        <fullName evidence="1">Glycoside hydrolase family 140 protein</fullName>
    </submittedName>
</protein>
<keyword evidence="2" id="KW-1185">Reference proteome</keyword>
<comment type="caution">
    <text evidence="1">The sequence shown here is derived from an EMBL/GenBank/DDBJ whole genome shotgun (WGS) entry which is preliminary data.</text>
</comment>
<sequence>MLAATTLVGHACEAPMAAQQPFPLRVEPGKRYLEDAAGCAFLINGDAAWSLIADLTREDADVYLRDRRARGFNTVLINLIEHRFARNAPANAYGDRPFLRDGDFSAPNEAYFRHADWVLRRARDLGFVVLLVPSYLGYGGGDQGWYQEMAAGGEKSLRAYGRFVGQRYGGLGNIIWVEGGDYNPPDKSLVRAVAEGIREIDPNALQTVHNAPETAALDYWRGEPWLSVDNVYTYEPVHAAALVQHASGEMPYFLMESAYENEFGADAHRVRVQAYQAVLSGASGQIFGNNPIWHFGGPGLWPADTTWQQALDSPGARSMQVLHQYFSSIRWWELEPDTGNDFLIAGQGSYHARTMSARSKDGSFALVYLPNGRGITLDLEKLAGPQVSARWIDPSTGGSEAAPGSPFSMNVRYFVPPKGDHTDWMLELRTQPVQSQ</sequence>
<reference evidence="1 2" key="1">
    <citation type="journal article" date="2024" name="Proc. Natl. Acad. Sci. U.S.A.">
        <title>The evolutionary genomics of adaptation to stress in wild rhizobium bacteria.</title>
        <authorList>
            <person name="Kehlet-Delgado H."/>
            <person name="Montoya A.P."/>
            <person name="Jensen K.T."/>
            <person name="Wendlandt C.E."/>
            <person name="Dexheimer C."/>
            <person name="Roberts M."/>
            <person name="Torres Martinez L."/>
            <person name="Friesen M.L."/>
            <person name="Griffitts J.S."/>
            <person name="Porter S.S."/>
        </authorList>
    </citation>
    <scope>NUCLEOTIDE SEQUENCE [LARGE SCALE GENOMIC DNA]</scope>
    <source>
        <strain evidence="1 2">M0468</strain>
    </source>
</reference>
<gene>
    <name evidence="1" type="ORF">NKI81_30640</name>
</gene>
<organism evidence="1 2">
    <name type="scientific">Mesorhizobium australicum</name>
    <dbReference type="NCBI Taxonomy" id="536018"/>
    <lineage>
        <taxon>Bacteria</taxon>
        <taxon>Pseudomonadati</taxon>
        <taxon>Pseudomonadota</taxon>
        <taxon>Alphaproteobacteria</taxon>
        <taxon>Hyphomicrobiales</taxon>
        <taxon>Phyllobacteriaceae</taxon>
        <taxon>Mesorhizobium</taxon>
    </lineage>
</organism>
<dbReference type="Proteomes" id="UP001480082">
    <property type="component" value="Unassembled WGS sequence"/>
</dbReference>
<proteinExistence type="predicted"/>
<accession>A0ACC6T8J4</accession>
<name>A0ACC6T8J4_9HYPH</name>
<dbReference type="EMBL" id="JAMYRI010000031">
    <property type="protein sequence ID" value="MER9288216.1"/>
    <property type="molecule type" value="Genomic_DNA"/>
</dbReference>